<organism evidence="2 3">
    <name type="scientific">Candidatus Kaiserbacteria bacterium CG10_big_fil_rev_8_21_14_0_10_51_14</name>
    <dbReference type="NCBI Taxonomy" id="1974610"/>
    <lineage>
        <taxon>Bacteria</taxon>
        <taxon>Candidatus Kaiseribacteriota</taxon>
    </lineage>
</organism>
<gene>
    <name evidence="2" type="ORF">COU18_00725</name>
</gene>
<evidence type="ECO:0000313" key="2">
    <source>
        <dbReference type="EMBL" id="PIR83924.1"/>
    </source>
</evidence>
<evidence type="ECO:0000256" key="1">
    <source>
        <dbReference type="SAM" id="Phobius"/>
    </source>
</evidence>
<name>A0A2H0UBX2_9BACT</name>
<dbReference type="AlphaFoldDB" id="A0A2H0UBX2"/>
<keyword evidence="1" id="KW-0812">Transmembrane</keyword>
<keyword evidence="1" id="KW-1133">Transmembrane helix</keyword>
<proteinExistence type="predicted"/>
<protein>
    <submittedName>
        <fullName evidence="2">Uncharacterized protein</fullName>
    </submittedName>
</protein>
<dbReference type="EMBL" id="PFBK01000003">
    <property type="protein sequence ID" value="PIR83924.1"/>
    <property type="molecule type" value="Genomic_DNA"/>
</dbReference>
<keyword evidence="1" id="KW-0472">Membrane</keyword>
<comment type="caution">
    <text evidence="2">The sequence shown here is derived from an EMBL/GenBank/DDBJ whole genome shotgun (WGS) entry which is preliminary data.</text>
</comment>
<dbReference type="Proteomes" id="UP000231192">
    <property type="component" value="Unassembled WGS sequence"/>
</dbReference>
<evidence type="ECO:0000313" key="3">
    <source>
        <dbReference type="Proteomes" id="UP000231192"/>
    </source>
</evidence>
<sequence length="174" mass="19405">MSNFHPKLEDATDDQLRYMVNELDFRVVPLASDELTRRAITKLGSAITGFNAQSSKQTEKMIALTNKTIILTVAMLLLVVAQVWLASRQTKYAEIQSIPEQINQAQQIQYAIAFCEENPTSKESGIFEISTGNPASCDQILRKYRPPDPTSFLRKILPALQINSASTTLSAQEN</sequence>
<reference evidence="3" key="1">
    <citation type="submission" date="2017-09" db="EMBL/GenBank/DDBJ databases">
        <title>Depth-based differentiation of microbial function through sediment-hosted aquifers and enrichment of novel symbionts in the deep terrestrial subsurface.</title>
        <authorList>
            <person name="Probst A.J."/>
            <person name="Ladd B."/>
            <person name="Jarett J.K."/>
            <person name="Geller-Mcgrath D.E."/>
            <person name="Sieber C.M.K."/>
            <person name="Emerson J.B."/>
            <person name="Anantharaman K."/>
            <person name="Thomas B.C."/>
            <person name="Malmstrom R."/>
            <person name="Stieglmeier M."/>
            <person name="Klingl A."/>
            <person name="Woyke T."/>
            <person name="Ryan C.M."/>
            <person name="Banfield J.F."/>
        </authorList>
    </citation>
    <scope>NUCLEOTIDE SEQUENCE [LARGE SCALE GENOMIC DNA]</scope>
</reference>
<feature type="transmembrane region" description="Helical" evidence="1">
    <location>
        <begin position="69"/>
        <end position="87"/>
    </location>
</feature>
<accession>A0A2H0UBX2</accession>